<comment type="caution">
    <text evidence="2">The sequence shown here is derived from an EMBL/GenBank/DDBJ whole genome shotgun (WGS) entry which is preliminary data.</text>
</comment>
<evidence type="ECO:0000256" key="1">
    <source>
        <dbReference type="SAM" id="MobiDB-lite"/>
    </source>
</evidence>
<evidence type="ECO:0000313" key="2">
    <source>
        <dbReference type="EMBL" id="KAK8109712.1"/>
    </source>
</evidence>
<gene>
    <name evidence="2" type="ORF">PG999_007849</name>
</gene>
<keyword evidence="3" id="KW-1185">Reference proteome</keyword>
<name>A0AAW0QNB3_9PEZI</name>
<accession>A0AAW0QNB3</accession>
<dbReference type="AlphaFoldDB" id="A0AAW0QNB3"/>
<feature type="region of interest" description="Disordered" evidence="1">
    <location>
        <begin position="323"/>
        <end position="355"/>
    </location>
</feature>
<evidence type="ECO:0000313" key="3">
    <source>
        <dbReference type="Proteomes" id="UP001392437"/>
    </source>
</evidence>
<reference evidence="2 3" key="1">
    <citation type="submission" date="2023-01" db="EMBL/GenBank/DDBJ databases">
        <title>Analysis of 21 Apiospora genomes using comparative genomics revels a genus with tremendous synthesis potential of carbohydrate active enzymes and secondary metabolites.</title>
        <authorList>
            <person name="Sorensen T."/>
        </authorList>
    </citation>
    <scope>NUCLEOTIDE SEQUENCE [LARGE SCALE GENOMIC DNA]</scope>
    <source>
        <strain evidence="2 3">CBS 117206</strain>
    </source>
</reference>
<dbReference type="EMBL" id="JAQQWP010000007">
    <property type="protein sequence ID" value="KAK8109712.1"/>
    <property type="molecule type" value="Genomic_DNA"/>
</dbReference>
<sequence length="392" mass="44293">MATTFILDAQNAHPDILEELLGPKLLTLQREATKLLDQSLELAELIWELEFEFLSSQGSLSPASCDYQGTSLTPIAEYDGDDDLERETIFSPPPPYDAAQQNGDDDIEDDGDDIYYQLADMRNEAADLSKRSGKAWSLFCEGVIARLSSSSRLEDAAQPGPQRNPEQPQELWRQSFQEVNCVRLSNYGETREDGGRPEACMPATHTDEPAATYCYEDDDAQLEEVNWDQSASPHGDGNASYYDYSDGDEDGDEDVDGDDEPDDYEFRELIRQEYLALAEQHLSSQPHGKRQQMIEAAAAMLSDEFHEQKREGIRDGMQELPGLFEDLMEDREDNDDDSGYDEEGDEDEDDEDTLTYEDLLRKHAIPCSEEDSSDVESFKSCLEEFEEDAILE</sequence>
<feature type="compositionally biased region" description="Acidic residues" evidence="1">
    <location>
        <begin position="326"/>
        <end position="355"/>
    </location>
</feature>
<dbReference type="Proteomes" id="UP001392437">
    <property type="component" value="Unassembled WGS sequence"/>
</dbReference>
<protein>
    <submittedName>
        <fullName evidence="2">Uncharacterized protein</fullName>
    </submittedName>
</protein>
<feature type="region of interest" description="Disordered" evidence="1">
    <location>
        <begin position="84"/>
        <end position="108"/>
    </location>
</feature>
<proteinExistence type="predicted"/>
<feature type="region of interest" description="Disordered" evidence="1">
    <location>
        <begin position="151"/>
        <end position="170"/>
    </location>
</feature>
<feature type="region of interest" description="Disordered" evidence="1">
    <location>
        <begin position="228"/>
        <end position="265"/>
    </location>
</feature>
<organism evidence="2 3">
    <name type="scientific">Apiospora kogelbergensis</name>
    <dbReference type="NCBI Taxonomy" id="1337665"/>
    <lineage>
        <taxon>Eukaryota</taxon>
        <taxon>Fungi</taxon>
        <taxon>Dikarya</taxon>
        <taxon>Ascomycota</taxon>
        <taxon>Pezizomycotina</taxon>
        <taxon>Sordariomycetes</taxon>
        <taxon>Xylariomycetidae</taxon>
        <taxon>Amphisphaeriales</taxon>
        <taxon>Apiosporaceae</taxon>
        <taxon>Apiospora</taxon>
    </lineage>
</organism>
<feature type="compositionally biased region" description="Acidic residues" evidence="1">
    <location>
        <begin position="245"/>
        <end position="263"/>
    </location>
</feature>